<dbReference type="Proteomes" id="UP001152795">
    <property type="component" value="Unassembled WGS sequence"/>
</dbReference>
<reference evidence="1" key="1">
    <citation type="submission" date="2020-04" db="EMBL/GenBank/DDBJ databases">
        <authorList>
            <person name="Alioto T."/>
            <person name="Alioto T."/>
            <person name="Gomez Garrido J."/>
        </authorList>
    </citation>
    <scope>NUCLEOTIDE SEQUENCE</scope>
    <source>
        <strain evidence="1">A484AB</strain>
    </source>
</reference>
<dbReference type="EMBL" id="CACRXK020004777">
    <property type="protein sequence ID" value="CAB4003980.1"/>
    <property type="molecule type" value="Genomic_DNA"/>
</dbReference>
<organism evidence="1 2">
    <name type="scientific">Paramuricea clavata</name>
    <name type="common">Red gorgonian</name>
    <name type="synonym">Violescent sea-whip</name>
    <dbReference type="NCBI Taxonomy" id="317549"/>
    <lineage>
        <taxon>Eukaryota</taxon>
        <taxon>Metazoa</taxon>
        <taxon>Cnidaria</taxon>
        <taxon>Anthozoa</taxon>
        <taxon>Octocorallia</taxon>
        <taxon>Malacalcyonacea</taxon>
        <taxon>Plexauridae</taxon>
        <taxon>Paramuricea</taxon>
    </lineage>
</organism>
<keyword evidence="2" id="KW-1185">Reference proteome</keyword>
<evidence type="ECO:0000313" key="2">
    <source>
        <dbReference type="Proteomes" id="UP001152795"/>
    </source>
</evidence>
<dbReference type="OrthoDB" id="5963837at2759"/>
<name>A0A7D9ID10_PARCT</name>
<feature type="non-terminal residue" evidence="1">
    <location>
        <position position="1"/>
    </location>
</feature>
<proteinExistence type="predicted"/>
<sequence length="236" mass="27338">FCDTVHKYQGGKINVNFNIFDTDKMDNSTQHCQEPLNLNTFVWKREGCYVSTLPTNKQTTFELVNAKQNSVFKEGKIYKIIFEKGGLVYVGSTCNKLETRLKGHLSGKSSPLFANACNRPLIKLIVSCPCNSQKELEKVDDSYIDEYSRKFGERLINKSESPRRRRKVVHGVYIEKGNEIKLRFWLERKIKIKEEPGMFVIDTVIKGKSVKTKNRFKDENTNKRANIVNRLVVEFD</sequence>
<accession>A0A7D9ID10</accession>
<dbReference type="Pfam" id="PF01541">
    <property type="entry name" value="GIY-YIG"/>
    <property type="match status" value="1"/>
</dbReference>
<comment type="caution">
    <text evidence="1">The sequence shown here is derived from an EMBL/GenBank/DDBJ whole genome shotgun (WGS) entry which is preliminary data.</text>
</comment>
<gene>
    <name evidence="1" type="ORF">PACLA_8A019862</name>
</gene>
<protein>
    <submittedName>
        <fullName evidence="1">Uncharacterized protein</fullName>
    </submittedName>
</protein>
<dbReference type="InterPro" id="IPR000305">
    <property type="entry name" value="GIY-YIG_endonuc"/>
</dbReference>
<dbReference type="SUPFAM" id="SSF82771">
    <property type="entry name" value="GIY-YIG endonuclease"/>
    <property type="match status" value="1"/>
</dbReference>
<dbReference type="SMART" id="SM00465">
    <property type="entry name" value="GIYc"/>
    <property type="match status" value="1"/>
</dbReference>
<dbReference type="InterPro" id="IPR035901">
    <property type="entry name" value="GIY-YIG_endonuc_sf"/>
</dbReference>
<evidence type="ECO:0000313" key="1">
    <source>
        <dbReference type="EMBL" id="CAB4003980.1"/>
    </source>
</evidence>
<dbReference type="AlphaFoldDB" id="A0A7D9ID10"/>